<sequence length="128" mass="13911">MSRIKLFKRRRRFVSRKPNNTKALRGSTHVLASPHMLLGIFRCSAVGAGGRGAKPFGSKIAPSQRKPGRRYAAAGPHCFASPKRRHFVGDDCRGQSSITPRPPHPSLTLGAMPENPSPTANKPSIFSL</sequence>
<feature type="region of interest" description="Disordered" evidence="1">
    <location>
        <begin position="51"/>
        <end position="128"/>
    </location>
</feature>
<reference evidence="2 3" key="1">
    <citation type="journal article" date="2006" name="Science">
        <title>Genome of rice cluster I archaea -- the key methane producers in the rice rhizosphere.</title>
        <authorList>
            <person name="Erkel C."/>
            <person name="Kube M."/>
            <person name="Reinhardt R."/>
            <person name="Liesack W."/>
        </authorList>
    </citation>
    <scope>NUCLEOTIDE SEQUENCE [LARGE SCALE GENOMIC DNA]</scope>
    <source>
        <strain evidence="3">DSM 22066 / NBRC 105507 / MRE50</strain>
    </source>
</reference>
<dbReference type="EMBL" id="AM114193">
    <property type="protein sequence ID" value="CAJ36609.1"/>
    <property type="molecule type" value="Genomic_DNA"/>
</dbReference>
<dbReference type="STRING" id="351160.RCIA96"/>
<dbReference type="AlphaFoldDB" id="Q0W4T4"/>
<gene>
    <name evidence="2" type="ORF">RCIA96</name>
</gene>
<accession>Q0W4T4</accession>
<dbReference type="Proteomes" id="UP000000663">
    <property type="component" value="Chromosome"/>
</dbReference>
<organism evidence="2 3">
    <name type="scientific">Methanocella arvoryzae (strain DSM 22066 / NBRC 105507 / MRE50)</name>
    <dbReference type="NCBI Taxonomy" id="351160"/>
    <lineage>
        <taxon>Archaea</taxon>
        <taxon>Methanobacteriati</taxon>
        <taxon>Methanobacteriota</taxon>
        <taxon>Stenosarchaea group</taxon>
        <taxon>Methanomicrobia</taxon>
        <taxon>Methanocellales</taxon>
        <taxon>Methanocellaceae</taxon>
        <taxon>Methanocella</taxon>
    </lineage>
</organism>
<keyword evidence="3" id="KW-1185">Reference proteome</keyword>
<evidence type="ECO:0000256" key="1">
    <source>
        <dbReference type="SAM" id="MobiDB-lite"/>
    </source>
</evidence>
<proteinExistence type="predicted"/>
<protein>
    <submittedName>
        <fullName evidence="2">Uncharacterized protein</fullName>
    </submittedName>
</protein>
<dbReference type="KEGG" id="rci:RCIA96"/>
<feature type="compositionally biased region" description="Polar residues" evidence="1">
    <location>
        <begin position="117"/>
        <end position="128"/>
    </location>
</feature>
<evidence type="ECO:0000313" key="3">
    <source>
        <dbReference type="Proteomes" id="UP000000663"/>
    </source>
</evidence>
<name>Q0W4T4_METAR</name>
<evidence type="ECO:0000313" key="2">
    <source>
        <dbReference type="EMBL" id="CAJ36609.1"/>
    </source>
</evidence>